<dbReference type="Pfam" id="PF13517">
    <property type="entry name" value="FG-GAP_3"/>
    <property type="match status" value="2"/>
</dbReference>
<evidence type="ECO:0008006" key="3">
    <source>
        <dbReference type="Google" id="ProtNLM"/>
    </source>
</evidence>
<dbReference type="AlphaFoldDB" id="A0A382J1L6"/>
<feature type="non-terminal residue" evidence="2">
    <location>
        <position position="285"/>
    </location>
</feature>
<dbReference type="SUPFAM" id="SSF69318">
    <property type="entry name" value="Integrin alpha N-terminal domain"/>
    <property type="match status" value="1"/>
</dbReference>
<keyword evidence="1" id="KW-0732">Signal</keyword>
<evidence type="ECO:0000256" key="1">
    <source>
        <dbReference type="ARBA" id="ARBA00022729"/>
    </source>
</evidence>
<dbReference type="InterPro" id="IPR028994">
    <property type="entry name" value="Integrin_alpha_N"/>
</dbReference>
<accession>A0A382J1L6</accession>
<evidence type="ECO:0000313" key="2">
    <source>
        <dbReference type="EMBL" id="SVC05930.1"/>
    </source>
</evidence>
<dbReference type="InterPro" id="IPR013517">
    <property type="entry name" value="FG-GAP"/>
</dbReference>
<organism evidence="2">
    <name type="scientific">marine metagenome</name>
    <dbReference type="NCBI Taxonomy" id="408172"/>
    <lineage>
        <taxon>unclassified sequences</taxon>
        <taxon>metagenomes</taxon>
        <taxon>ecological metagenomes</taxon>
    </lineage>
</organism>
<dbReference type="EMBL" id="UINC01071205">
    <property type="protein sequence ID" value="SVC05930.1"/>
    <property type="molecule type" value="Genomic_DNA"/>
</dbReference>
<sequence>MRNSSLILILFSSVLVAQPSFTAADIATSADGANSVFVADMDNDGDMDIVSASGADDAISWYENNGAADPSWSASDIATSADNAMSVFVADMDNDGDMDIVSASYNDDAIKWYENNGAADPTWTATTINTAADGARSVFVADMDNDGDMDIVSASRLDNTIAWYESDGAANPTWTAADIATSADGAMSVFVADMDNDGDMDIVSASHDDDAIAWYENNGAADPSWSAADIATSADEAHWLSVADMDNDGDMDIVSASSGDDAIAWYENNGAADPSWTAADIATDA</sequence>
<gene>
    <name evidence="2" type="ORF">METZ01_LOCUS258784</name>
</gene>
<protein>
    <recommendedName>
        <fullName evidence="3">VCBS repeat-containing protein</fullName>
    </recommendedName>
</protein>
<proteinExistence type="predicted"/>
<name>A0A382J1L6_9ZZZZ</name>
<dbReference type="Gene3D" id="2.130.10.130">
    <property type="entry name" value="Integrin alpha, N-terminal"/>
    <property type="match status" value="1"/>
</dbReference>
<dbReference type="PANTHER" id="PTHR44103">
    <property type="entry name" value="PROPROTEIN CONVERTASE P"/>
    <property type="match status" value="1"/>
</dbReference>
<dbReference type="PANTHER" id="PTHR44103:SF1">
    <property type="entry name" value="PROPROTEIN CONVERTASE P"/>
    <property type="match status" value="1"/>
</dbReference>
<reference evidence="2" key="1">
    <citation type="submission" date="2018-05" db="EMBL/GenBank/DDBJ databases">
        <authorList>
            <person name="Lanie J.A."/>
            <person name="Ng W.-L."/>
            <person name="Kazmierczak K.M."/>
            <person name="Andrzejewski T.M."/>
            <person name="Davidsen T.M."/>
            <person name="Wayne K.J."/>
            <person name="Tettelin H."/>
            <person name="Glass J.I."/>
            <person name="Rusch D."/>
            <person name="Podicherti R."/>
            <person name="Tsui H.-C.T."/>
            <person name="Winkler M.E."/>
        </authorList>
    </citation>
    <scope>NUCLEOTIDE SEQUENCE</scope>
</reference>